<dbReference type="RefSeq" id="WP_118876184.1">
    <property type="nucleotide sequence ID" value="NZ_QWEI01000004.1"/>
</dbReference>
<evidence type="ECO:0000313" key="1">
    <source>
        <dbReference type="EMBL" id="RHW36661.1"/>
    </source>
</evidence>
<gene>
    <name evidence="1" type="ORF">D1B33_09670</name>
</gene>
<protein>
    <recommendedName>
        <fullName evidence="3">CTP synthase</fullName>
    </recommendedName>
</protein>
<dbReference type="InterPro" id="IPR046208">
    <property type="entry name" value="DUF6241"/>
</dbReference>
<evidence type="ECO:0000313" key="2">
    <source>
        <dbReference type="Proteomes" id="UP000265692"/>
    </source>
</evidence>
<comment type="caution">
    <text evidence="1">The sequence shown here is derived from an EMBL/GenBank/DDBJ whole genome shotgun (WGS) entry which is preliminary data.</text>
</comment>
<dbReference type="OrthoDB" id="1932566at2"/>
<sequence>MKKFLITLSVLVVILALGTGIYYLSQFLNQPTEEEIQSAQEEIDEQFKTAEANMPEGERLDLQVEFPDDMEESRMITIIHQMSHQKVKASDKWGQYQITQERVNRLLEVAKRNQPAYKHGNVYVDILGKWSEGDFSKADEHHNKVWAILGGNVGQATGLLSPVEEKAYIEKHFKSTSTEEMKKNEQDEGE</sequence>
<dbReference type="EMBL" id="QWEI01000004">
    <property type="protein sequence ID" value="RHW36661.1"/>
    <property type="molecule type" value="Genomic_DNA"/>
</dbReference>
<name>A0A396S720_9BACL</name>
<dbReference type="Proteomes" id="UP000265692">
    <property type="component" value="Unassembled WGS sequence"/>
</dbReference>
<reference evidence="1 2" key="1">
    <citation type="submission" date="2018-08" db="EMBL/GenBank/DDBJ databases">
        <title>Lysinibacillus sp. YLB-03 draft genome sequence.</title>
        <authorList>
            <person name="Yu L."/>
        </authorList>
    </citation>
    <scope>NUCLEOTIDE SEQUENCE [LARGE SCALE GENOMIC DNA]</scope>
    <source>
        <strain evidence="1 2">YLB-03</strain>
    </source>
</reference>
<organism evidence="1 2">
    <name type="scientific">Ureibacillus yapensis</name>
    <dbReference type="NCBI Taxonomy" id="2304605"/>
    <lineage>
        <taxon>Bacteria</taxon>
        <taxon>Bacillati</taxon>
        <taxon>Bacillota</taxon>
        <taxon>Bacilli</taxon>
        <taxon>Bacillales</taxon>
        <taxon>Caryophanaceae</taxon>
        <taxon>Ureibacillus</taxon>
    </lineage>
</organism>
<proteinExistence type="predicted"/>
<evidence type="ECO:0008006" key="3">
    <source>
        <dbReference type="Google" id="ProtNLM"/>
    </source>
</evidence>
<keyword evidence="2" id="KW-1185">Reference proteome</keyword>
<accession>A0A396S720</accession>
<dbReference type="Pfam" id="PF19754">
    <property type="entry name" value="DUF6241"/>
    <property type="match status" value="1"/>
</dbReference>
<dbReference type="AlphaFoldDB" id="A0A396S720"/>